<name>A0A0F9W3H6_9ZZZZ</name>
<comment type="caution">
    <text evidence="2">The sequence shown here is derived from an EMBL/GenBank/DDBJ whole genome shotgun (WGS) entry which is preliminary data.</text>
</comment>
<gene>
    <name evidence="2" type="ORF">LCGC14_0332050</name>
</gene>
<dbReference type="GO" id="GO:0003678">
    <property type="term" value="F:DNA helicase activity"/>
    <property type="evidence" value="ECO:0007669"/>
    <property type="project" value="InterPro"/>
</dbReference>
<accession>A0A0F9W3H6</accession>
<reference evidence="2" key="1">
    <citation type="journal article" date="2015" name="Nature">
        <title>Complex archaea that bridge the gap between prokaryotes and eukaryotes.</title>
        <authorList>
            <person name="Spang A."/>
            <person name="Saw J.H."/>
            <person name="Jorgensen S.L."/>
            <person name="Zaremba-Niedzwiedzka K."/>
            <person name="Martijn J."/>
            <person name="Lind A.E."/>
            <person name="van Eijk R."/>
            <person name="Schleper C."/>
            <person name="Guy L."/>
            <person name="Ettema T.J."/>
        </authorList>
    </citation>
    <scope>NUCLEOTIDE SEQUENCE</scope>
</reference>
<dbReference type="GO" id="GO:0006260">
    <property type="term" value="P:DNA replication"/>
    <property type="evidence" value="ECO:0007669"/>
    <property type="project" value="InterPro"/>
</dbReference>
<dbReference type="InterPro" id="IPR027417">
    <property type="entry name" value="P-loop_NTPase"/>
</dbReference>
<evidence type="ECO:0000313" key="2">
    <source>
        <dbReference type="EMBL" id="KKN80236.1"/>
    </source>
</evidence>
<dbReference type="PROSITE" id="PS51199">
    <property type="entry name" value="SF4_HELICASE"/>
    <property type="match status" value="1"/>
</dbReference>
<proteinExistence type="predicted"/>
<evidence type="ECO:0000259" key="1">
    <source>
        <dbReference type="PROSITE" id="PS51199"/>
    </source>
</evidence>
<dbReference type="GO" id="GO:0005829">
    <property type="term" value="C:cytosol"/>
    <property type="evidence" value="ECO:0007669"/>
    <property type="project" value="TreeGrafter"/>
</dbReference>
<sequence length="439" mass="49509">MAVQQKYSYDLTYQLGILKLMARDPSFLKLHPDVVQPRFFILDTHMQVAQILLGFFKKHAESPSYDSMRKEMGDYFLSFNTRDETKQEIHRVVEQIYREEITNRDAIMQSVCYFAQSSSLRSAMKNVLDLIDQQGPLDEAEILVRKALAVGSRQTESWSFFEKIQGFRDRMIADRAYYPKFKIKTYFPSLDRATHGGIGAGQIWVVAARPKRGKSTLMVNLGASAIYQGKTVVHFSFGDMTKMDVMVKYAQRFSGMTAEQIMQGYDVESFCDKIVQAQPSACLEIIYDSPGVVGVPEMHATLGQLKVIRGINPDLVIVDYANKMKKPVQDNSYLSMSLIYDQLKALADDYECAILTGTQLRRKSGKDGDAGEGDTEEVAESYAQVADCDLMMFIHQTQSDEAQGNKATLNVSVNRRGEAVKVPVVFKKAIALFKETLGR</sequence>
<feature type="domain" description="SF4 helicase" evidence="1">
    <location>
        <begin position="176"/>
        <end position="439"/>
    </location>
</feature>
<protein>
    <recommendedName>
        <fullName evidence="1">SF4 helicase domain-containing protein</fullName>
    </recommendedName>
</protein>
<dbReference type="Gene3D" id="3.40.50.300">
    <property type="entry name" value="P-loop containing nucleotide triphosphate hydrolases"/>
    <property type="match status" value="1"/>
</dbReference>
<dbReference type="PANTHER" id="PTHR30153">
    <property type="entry name" value="REPLICATIVE DNA HELICASE DNAB"/>
    <property type="match status" value="1"/>
</dbReference>
<dbReference type="PANTHER" id="PTHR30153:SF2">
    <property type="entry name" value="REPLICATIVE DNA HELICASE"/>
    <property type="match status" value="1"/>
</dbReference>
<organism evidence="2">
    <name type="scientific">marine sediment metagenome</name>
    <dbReference type="NCBI Taxonomy" id="412755"/>
    <lineage>
        <taxon>unclassified sequences</taxon>
        <taxon>metagenomes</taxon>
        <taxon>ecological metagenomes</taxon>
    </lineage>
</organism>
<dbReference type="SUPFAM" id="SSF52540">
    <property type="entry name" value="P-loop containing nucleoside triphosphate hydrolases"/>
    <property type="match status" value="1"/>
</dbReference>
<dbReference type="EMBL" id="LAZR01000234">
    <property type="protein sequence ID" value="KKN80236.1"/>
    <property type="molecule type" value="Genomic_DNA"/>
</dbReference>
<dbReference type="GO" id="GO:0005524">
    <property type="term" value="F:ATP binding"/>
    <property type="evidence" value="ECO:0007669"/>
    <property type="project" value="InterPro"/>
</dbReference>
<dbReference type="InterPro" id="IPR007694">
    <property type="entry name" value="DNA_helicase_DnaB-like_C"/>
</dbReference>
<dbReference type="Pfam" id="PF03796">
    <property type="entry name" value="DnaB_C"/>
    <property type="match status" value="1"/>
</dbReference>
<dbReference type="AlphaFoldDB" id="A0A0F9W3H6"/>